<dbReference type="EMBL" id="JBHSBN010000031">
    <property type="protein sequence ID" value="MFC4109973.1"/>
    <property type="molecule type" value="Genomic_DNA"/>
</dbReference>
<gene>
    <name evidence="2" type="ORF">ACFOX0_29115</name>
</gene>
<sequence length="193" mass="22313">MTNPHRPLTTLALAVLELLHERPMHPYELHQTIRDRHTDRVIKLRAGSLYHTVERLHRTELIRPVETGRAGRRPERTVYAVTEAGRAVFNQHLRDLVQRPVEEYPVFGAAMQMLHKLAPDEAVELLEHRAVTLEADLALRDQLLTSLTKRGVQPAHLIEVEYAQAMVRAELTWIRQLVEDIRSGALPWPDRME</sequence>
<reference evidence="3" key="1">
    <citation type="journal article" date="2019" name="Int. J. Syst. Evol. Microbiol.">
        <title>The Global Catalogue of Microorganisms (GCM) 10K type strain sequencing project: providing services to taxonomists for standard genome sequencing and annotation.</title>
        <authorList>
            <consortium name="The Broad Institute Genomics Platform"/>
            <consortium name="The Broad Institute Genome Sequencing Center for Infectious Disease"/>
            <person name="Wu L."/>
            <person name="Ma J."/>
        </authorList>
    </citation>
    <scope>NUCLEOTIDE SEQUENCE [LARGE SCALE GENOMIC DNA]</scope>
    <source>
        <strain evidence="3">2902at01</strain>
    </source>
</reference>
<comment type="caution">
    <text evidence="2">The sequence shown here is derived from an EMBL/GenBank/DDBJ whole genome shotgun (WGS) entry which is preliminary data.</text>
</comment>
<organism evidence="2 3">
    <name type="scientific">Micromonospora zhanjiangensis</name>
    <dbReference type="NCBI Taxonomy" id="1522057"/>
    <lineage>
        <taxon>Bacteria</taxon>
        <taxon>Bacillati</taxon>
        <taxon>Actinomycetota</taxon>
        <taxon>Actinomycetes</taxon>
        <taxon>Micromonosporales</taxon>
        <taxon>Micromonosporaceae</taxon>
        <taxon>Micromonospora</taxon>
    </lineage>
</organism>
<dbReference type="InterPro" id="IPR005149">
    <property type="entry name" value="Tscrpt_reg_PadR_N"/>
</dbReference>
<dbReference type="SUPFAM" id="SSF46785">
    <property type="entry name" value="Winged helix' DNA-binding domain"/>
    <property type="match status" value="1"/>
</dbReference>
<dbReference type="PANTHER" id="PTHR33169">
    <property type="entry name" value="PADR-FAMILY TRANSCRIPTIONAL REGULATOR"/>
    <property type="match status" value="1"/>
</dbReference>
<dbReference type="Proteomes" id="UP001595868">
    <property type="component" value="Unassembled WGS sequence"/>
</dbReference>
<evidence type="ECO:0000313" key="2">
    <source>
        <dbReference type="EMBL" id="MFC4109973.1"/>
    </source>
</evidence>
<name>A0ABV8KV50_9ACTN</name>
<dbReference type="InterPro" id="IPR036388">
    <property type="entry name" value="WH-like_DNA-bd_sf"/>
</dbReference>
<accession>A0ABV8KV50</accession>
<evidence type="ECO:0000259" key="1">
    <source>
        <dbReference type="Pfam" id="PF03551"/>
    </source>
</evidence>
<dbReference type="Gene3D" id="1.10.10.10">
    <property type="entry name" value="Winged helix-like DNA-binding domain superfamily/Winged helix DNA-binding domain"/>
    <property type="match status" value="1"/>
</dbReference>
<dbReference type="InterPro" id="IPR052509">
    <property type="entry name" value="Metal_resp_DNA-bind_regulator"/>
</dbReference>
<dbReference type="RefSeq" id="WP_377552058.1">
    <property type="nucleotide sequence ID" value="NZ_JBHSBN010000031.1"/>
</dbReference>
<keyword evidence="3" id="KW-1185">Reference proteome</keyword>
<dbReference type="PANTHER" id="PTHR33169:SF27">
    <property type="entry name" value="TRANSCRIPTIONAL REGULATOR PADR FAMILY PROTEIN"/>
    <property type="match status" value="1"/>
</dbReference>
<dbReference type="Pfam" id="PF03551">
    <property type="entry name" value="PadR"/>
    <property type="match status" value="1"/>
</dbReference>
<protein>
    <submittedName>
        <fullName evidence="2">PadR family transcriptional regulator</fullName>
    </submittedName>
</protein>
<feature type="domain" description="Transcription regulator PadR N-terminal" evidence="1">
    <location>
        <begin position="15"/>
        <end position="90"/>
    </location>
</feature>
<evidence type="ECO:0000313" key="3">
    <source>
        <dbReference type="Proteomes" id="UP001595868"/>
    </source>
</evidence>
<proteinExistence type="predicted"/>
<dbReference type="InterPro" id="IPR036390">
    <property type="entry name" value="WH_DNA-bd_sf"/>
</dbReference>